<dbReference type="InterPro" id="IPR035686">
    <property type="entry name" value="CPSase_GATase1"/>
</dbReference>
<dbReference type="SUPFAM" id="SSF56059">
    <property type="entry name" value="Glutathione synthetase ATP-binding domain-like"/>
    <property type="match status" value="2"/>
</dbReference>
<dbReference type="InterPro" id="IPR005480">
    <property type="entry name" value="CPSase_lsu_oligo"/>
</dbReference>
<dbReference type="InterPro" id="IPR032466">
    <property type="entry name" value="Metal_Hydrolase"/>
</dbReference>
<feature type="domain" description="MGS-like" evidence="40">
    <location>
        <begin position="1387"/>
        <end position="1544"/>
    </location>
</feature>
<evidence type="ECO:0000256" key="32">
    <source>
        <dbReference type="ARBA" id="ARBA00048816"/>
    </source>
</evidence>
<dbReference type="InterPro" id="IPR058047">
    <property type="entry name" value="CPSase_preATP-grasp"/>
</dbReference>
<dbReference type="GO" id="GO:0006526">
    <property type="term" value="P:L-arginine biosynthetic process"/>
    <property type="evidence" value="ECO:0007669"/>
    <property type="project" value="TreeGrafter"/>
</dbReference>
<dbReference type="FunFam" id="3.30.470.20:FF:000004">
    <property type="entry name" value="Carbamoyl-phosphate synthase (glutamine-hydrolyzing)"/>
    <property type="match status" value="1"/>
</dbReference>
<dbReference type="GO" id="GO:0004070">
    <property type="term" value="F:aspartate carbamoyltransferase activity"/>
    <property type="evidence" value="ECO:0007669"/>
    <property type="project" value="UniProtKB-EC"/>
</dbReference>
<evidence type="ECO:0000256" key="27">
    <source>
        <dbReference type="ARBA" id="ARBA00044249"/>
    </source>
</evidence>
<dbReference type="CDD" id="cd01744">
    <property type="entry name" value="GATase1_CPSase"/>
    <property type="match status" value="1"/>
</dbReference>
<dbReference type="SMART" id="SM01096">
    <property type="entry name" value="CPSase_L_D3"/>
    <property type="match status" value="1"/>
</dbReference>
<dbReference type="EC" id="2.1.3.2" evidence="10"/>
<comment type="subunit">
    <text evidence="25">Heterodimer composed of 2 chains; the small (or glutamine) chain promotes the hydrolysis of glutamine to ammonia, which is used by the large (or ammonia) chain to synthesize carbamoyl phosphate.</text>
</comment>
<dbReference type="InterPro" id="IPR013815">
    <property type="entry name" value="ATP_grasp_subdomain_1"/>
</dbReference>
<dbReference type="InterPro" id="IPR011761">
    <property type="entry name" value="ATP-grasp"/>
</dbReference>
<sequence>MTSSSLATQVLPVRPTLSRTSSAFANLPTPPVTAAPLCEDGSQQQEGILELADGSAFRGISFGAQGKSIAGECVFQTGMVGYTESLTDPSYEGQILVLTYPLIGNYGVPERPVSLNTLPVQFESSRIHIAALIVGYYSEDFSHFLAESSLGAWLKENGIPALFGVDTRALTKKIRAKGSMPGKVLARNLNGFSSRPNTLAMSISPTSTPSTPYSWREEYLDIPFVDINQINLVAAVSIPAPRLFKPTIEPKLHPSGRVIRLLAVDVGMKYNQIRCFINRGVELKVVPWNYDFLSESEAYDGLFISNGPGDPTLVQETVARIAKAMEKADKPIFGICLGHQLMALAAGATTSKMKYGNRGQNIPCTDALSGRCYITSQNHGYQVDTASLPAGWKELFQNANDGSNEGIFCEDKPFFSVQFHPESTPGPRDTEFLFDVFIQNVVDCAATNSLVPFSMPGGKKEDNDSRVPRAKVSKVIILGSGGLSIGQAGEFDYSGSQAIKALKEEGIYTIMVNPNIATIATSKGLADKVYFLPVTPEFVRKIIKFEKPDGIYVTFGGQTALNVGIKLQDEFAELGVQVLGTPIETIITTEDRQLFASAMEEIGEKCAESFTATNPNDAVIAARTIGFPVIVRAAYALGGLGSGFAQDEAQLRALCSKAFATSPQVLVEKSMKGWKEIEYEVVRDCRDNCITVCNMENFDPLGIHTGDSIVIAPSQTLSDADYNMLRTTAINVIRHLGVVGECNIQYALNPTSQEYCIIEVNARLSRSSALASKATGYPLAFIAAKLGLGIPLNEIKNSVTKVTSACFEPSLDYVVVKIPRWDLKKFSRVSRLLSSSMKSVGEVMSIGRTFEETIQKAIRAIDDQFAGFAKNDYVEDIDTELLNPTDKRIFAISTAFHRGYSVDKIWQMTNIDKWFLTKLEYIFKMEQRLHLCNVSTIPSTVLRQAKQLGFSDRQLANCMGSTELAVRRLRQESGIAPFVKQIDTVAAEFPAFTNYLYTTYNAMEHDVEFNDRGVMVLGSGVYRIGSSVEFDWCAVRAIRTLREQGIQTVMVNYNPETVSTDYDEADRLYFENISLETILDIYDTEHARGVILSMGGQTPNNIALPLYRQNVKIYGTSPEMIDTAENRYKFSRLLDAIGVDQPLWKELTSFEEATAFCDKVGYPVLVRPSYVLSGAAMNVVSTGDDLANYLTQATAVSRDHPVVITKYIEQAKEIEMDAVAKDGKMVMHYISEHVENAGVHSGDATLIHPPQDLDPQTVRQIEEATAKIGNALNVTGPFNIQFIAKNNEIKVIECNLRAARSFPFVSKVTGIDAIEMATKVMLDLPFEAYPDPGLPPDYVGVKVPQFSFSRLSGADPVLGVEMASTGEVACFGRDKYEAYIKGLIATGIIPPKKNILFSIGSYREKLELLPSIQKLSGAGYNIFATSGTADFLTEHNVPCKYLETLNEDSRDKQKSEYSLTQHLANNLIDMYINLPSKNHYRRPASYASKGYHTRRMAVDFAVPLITNVKNAKMLAEALVRKLPLDVSSVDSKSSHHTHSFPGLINIAAFVPGLTEESQQDVTTATEASISAGFTTALILPWDDKSRIVDRASLEKAQISTTGAALCNFALSITASATNAQTLDEETRAEAKSLFIPFGLGNNSLPLSAVAAHFTSWPAEKPIVSDAKGSDLASILLLASLHNRSVHVTNVQTNDDLVLISLSKAKRLKVTCDVSVYSLFFTREQYPDSKSLPTAADQKLLWKNLDVIDAFSVGLAPYRLAQETGQQASPSSGVEETLPLLLTAVTDGHLTLEDIRLRLHDNPVLIFGVPDQLNTSVEVVIGRRAPFTKRSKGWSPLEQKIVAGTIHRVVVHGHTVFLDGSLFPATPGRDISGSIVSHAPVTPAPPRPVTPTREAESSSMMMPLSSPGALQAAAVIQGPSATHLYSHISPHPTFHRRNILSVKQFTQKDMYDLFSLAHEMRLQVERNGTLDILKGKVLCTLFYEPSTRTSSSFDAAMKRCGGEVVQVGVDTSSVLKGETLPDTIRTLACYGDAIVIRHPDVGSAQLAAKYSPVPIINAGDGIGEHPTQALLDIYTIRSELGTVNGRTITILGDLKNGRTVHSLVTLLCLYSVRLNFVSPAALAMPSSVVTAARKASIPVTICESLDEVLADTDVLYVTRVQKERFATENEWLQVKDAYRVDHAVLSRAKEDMIVMHPLPRVNEIDPEVDFDSRRAVYFRQMRYGLFIRMALVTSVMA</sequence>
<evidence type="ECO:0000256" key="5">
    <source>
        <dbReference type="ARBA" id="ARBA00005077"/>
    </source>
</evidence>
<comment type="pathway">
    <text evidence="3">Pyrimidine metabolism; UMP biosynthesis via de novo pathway; (S)-dihydroorotate from bicarbonate: step 2/3.</text>
</comment>
<dbReference type="PROSITE" id="PS51855">
    <property type="entry name" value="MGS"/>
    <property type="match status" value="1"/>
</dbReference>
<dbReference type="GO" id="GO:0016597">
    <property type="term" value="F:amino acid binding"/>
    <property type="evidence" value="ECO:0007669"/>
    <property type="project" value="InterPro"/>
</dbReference>
<dbReference type="InterPro" id="IPR005479">
    <property type="entry name" value="CPAse_ATP-bd"/>
</dbReference>
<dbReference type="GO" id="GO:0004087">
    <property type="term" value="F:carbamoyl-phosphate synthase (ammonia) activity"/>
    <property type="evidence" value="ECO:0007669"/>
    <property type="project" value="UniProtKB-EC"/>
</dbReference>
<evidence type="ECO:0000259" key="39">
    <source>
        <dbReference type="PROSITE" id="PS50975"/>
    </source>
</evidence>
<dbReference type="Pfam" id="PF00185">
    <property type="entry name" value="OTCace"/>
    <property type="match status" value="1"/>
</dbReference>
<dbReference type="GO" id="GO:0005524">
    <property type="term" value="F:ATP binding"/>
    <property type="evidence" value="ECO:0007669"/>
    <property type="project" value="UniProtKB-UniRule"/>
</dbReference>
<feature type="domain" description="ATP-grasp" evidence="39">
    <location>
        <begin position="596"/>
        <end position="788"/>
    </location>
</feature>
<comment type="similarity">
    <text evidence="23">In the N-terminal section; belongs to the CarA family.</text>
</comment>
<dbReference type="PRINTS" id="PR00100">
    <property type="entry name" value="AOTCASE"/>
</dbReference>
<dbReference type="NCBIfam" id="NF009475">
    <property type="entry name" value="PRK12838.1"/>
    <property type="match status" value="1"/>
</dbReference>
<dbReference type="FunFam" id="3.40.50.1380:FF:000005">
    <property type="entry name" value="CAD protein-like isoform X1"/>
    <property type="match status" value="1"/>
</dbReference>
<dbReference type="Gene3D" id="3.20.20.140">
    <property type="entry name" value="Metal-dependent hydrolases"/>
    <property type="match status" value="1"/>
</dbReference>
<dbReference type="GO" id="GO:0044205">
    <property type="term" value="P:'de novo' UMP biosynthetic process"/>
    <property type="evidence" value="ECO:0007669"/>
    <property type="project" value="UniProtKB-UniPathway"/>
</dbReference>
<keyword evidence="20" id="KW-0511">Multifunctional enzyme</keyword>
<evidence type="ECO:0000256" key="10">
    <source>
        <dbReference type="ARBA" id="ARBA00013008"/>
    </source>
</evidence>
<evidence type="ECO:0000256" key="6">
    <source>
        <dbReference type="ARBA" id="ARBA00011643"/>
    </source>
</evidence>
<evidence type="ECO:0000256" key="13">
    <source>
        <dbReference type="ARBA" id="ARBA00022723"/>
    </source>
</evidence>
<comment type="function">
    <text evidence="35">Multifunctional protein that encodes the first 2 enzymatic activities of the de novo pyrimidine pathway: carbamoylphosphate synthetase (CPSase; EC 6.3.5.5) and aspartate transcarbamylase (ATCase; EC 2.1.3.2). The CPSase-function is accomplished in 2 steps, by a glutamine-dependent amidotransferase activity (GATase) that binds and cleaves glutamine to produce ammonia, followed by an ammonium-dependent carbamoyl phosphate synthetase, which reacts with the ammonia, hydrogencarbonate and ATP to form carbamoyl phosphate. The endogenously produced carbamoyl phosphate is sequestered and channeled to the ATCase active site. ATCase then catalyzes the formation of carbamoyl-L-aspartate from L-aspartate and carbamoyl phosphate.</text>
</comment>
<evidence type="ECO:0000256" key="15">
    <source>
        <dbReference type="ARBA" id="ARBA00022741"/>
    </source>
</evidence>
<dbReference type="SUPFAM" id="SSF52440">
    <property type="entry name" value="PreATP-grasp domain"/>
    <property type="match status" value="2"/>
</dbReference>
<dbReference type="SUPFAM" id="SSF53671">
    <property type="entry name" value="Aspartate/ornithine carbamoyltransferase"/>
    <property type="match status" value="1"/>
</dbReference>
<dbReference type="InterPro" id="IPR036901">
    <property type="entry name" value="Asp/Orn_carbamoylTrfase_sf"/>
</dbReference>
<dbReference type="FunFam" id="3.30.470.20:FF:000001">
    <property type="entry name" value="Carbamoyl-phosphate synthase large chain"/>
    <property type="match status" value="1"/>
</dbReference>
<dbReference type="InterPro" id="IPR002082">
    <property type="entry name" value="Asp_carbamoyltransf"/>
</dbReference>
<dbReference type="FunFam" id="3.30.1490.20:FF:000001">
    <property type="entry name" value="Carbamoyl-phosphate synthase large chain"/>
    <property type="match status" value="1"/>
</dbReference>
<organism evidence="41 42">
    <name type="scientific">Tricholomella constricta</name>
    <dbReference type="NCBI Taxonomy" id="117010"/>
    <lineage>
        <taxon>Eukaryota</taxon>
        <taxon>Fungi</taxon>
        <taxon>Dikarya</taxon>
        <taxon>Basidiomycota</taxon>
        <taxon>Agaricomycotina</taxon>
        <taxon>Agaricomycetes</taxon>
        <taxon>Agaricomycetidae</taxon>
        <taxon>Agaricales</taxon>
        <taxon>Tricholomatineae</taxon>
        <taxon>Lyophyllaceae</taxon>
        <taxon>Tricholomella</taxon>
    </lineage>
</organism>
<reference evidence="41 42" key="1">
    <citation type="journal article" date="2020" name="ISME J.">
        <title>Uncovering the hidden diversity of litter-decomposition mechanisms in mushroom-forming fungi.</title>
        <authorList>
            <person name="Floudas D."/>
            <person name="Bentzer J."/>
            <person name="Ahren D."/>
            <person name="Johansson T."/>
            <person name="Persson P."/>
            <person name="Tunlid A."/>
        </authorList>
    </citation>
    <scope>NUCLEOTIDE SEQUENCE [LARGE SCALE GENOMIC DNA]</scope>
    <source>
        <strain evidence="41 42">CBS 661.87</strain>
    </source>
</reference>
<proteinExistence type="inferred from homology"/>
<dbReference type="InterPro" id="IPR006130">
    <property type="entry name" value="Asp/Orn_carbamoylTrfase"/>
</dbReference>
<dbReference type="EC" id="3.5.1.2" evidence="9"/>
<dbReference type="PROSITE" id="PS00097">
    <property type="entry name" value="CARBAMOYLTRANSFERASE"/>
    <property type="match status" value="1"/>
</dbReference>
<dbReference type="GO" id="GO:0004088">
    <property type="term" value="F:carbamoyl-phosphate synthase (glutamine-hydrolyzing) activity"/>
    <property type="evidence" value="ECO:0007669"/>
    <property type="project" value="UniProtKB-EC"/>
</dbReference>
<evidence type="ECO:0000256" key="30">
    <source>
        <dbReference type="ARBA" id="ARBA00047359"/>
    </source>
</evidence>
<dbReference type="HAMAP" id="MF_01209">
    <property type="entry name" value="CPSase_S_chain"/>
    <property type="match status" value="1"/>
</dbReference>
<comment type="pathway">
    <text evidence="4">Pyrimidine metabolism; UMP biosynthesis via de novo pathway; (S)-dihydroorotate from bicarbonate: step 3/3.</text>
</comment>
<evidence type="ECO:0000256" key="17">
    <source>
        <dbReference type="ARBA" id="ARBA00022833"/>
    </source>
</evidence>
<keyword evidence="18 37" id="KW-0067">ATP-binding</keyword>
<dbReference type="EC" id="3.5.2.3" evidence="8"/>
<evidence type="ECO:0000256" key="4">
    <source>
        <dbReference type="ARBA" id="ARBA00004880"/>
    </source>
</evidence>
<comment type="similarity">
    <text evidence="22">In the C-terminal section; belongs to the aspartate/ornithine carbamoyltransferase superfamily. ATCase family.</text>
</comment>
<dbReference type="Proteomes" id="UP000565441">
    <property type="component" value="Unassembled WGS sequence"/>
</dbReference>
<dbReference type="FunFam" id="3.40.50.20:FF:000001">
    <property type="entry name" value="Carbamoyl-phosphate synthase large chain"/>
    <property type="match status" value="1"/>
</dbReference>
<dbReference type="FunFam" id="3.40.50.880:FF:000025">
    <property type="entry name" value="Bifunctional pyrimidine biosynthesis protein"/>
    <property type="match status" value="1"/>
</dbReference>
<dbReference type="Gene3D" id="3.30.1490.20">
    <property type="entry name" value="ATP-grasp fold, A domain"/>
    <property type="match status" value="1"/>
</dbReference>
<dbReference type="SMART" id="SM00851">
    <property type="entry name" value="MGS"/>
    <property type="match status" value="1"/>
</dbReference>
<keyword evidence="19" id="KW-0665">Pyrimidine biosynthesis</keyword>
<dbReference type="EC" id="6.3.4.16" evidence="26"/>
<dbReference type="SUPFAM" id="SSF52317">
    <property type="entry name" value="Class I glutamine amidotransferase-like"/>
    <property type="match status" value="1"/>
</dbReference>
<dbReference type="CDD" id="cd01423">
    <property type="entry name" value="MGS_CPS_I_III"/>
    <property type="match status" value="1"/>
</dbReference>
<comment type="pathway">
    <text evidence="2">Pyrimidine metabolism; UMP biosynthesis via de novo pathway; (S)-dihydroorotate from bicarbonate: step 1/3.</text>
</comment>
<evidence type="ECO:0000256" key="25">
    <source>
        <dbReference type="ARBA" id="ARBA00044031"/>
    </source>
</evidence>
<dbReference type="Pfam" id="PF25596">
    <property type="entry name" value="CPSase_L_D1"/>
    <property type="match status" value="2"/>
</dbReference>
<dbReference type="FunFam" id="3.40.50.20:FF:000002">
    <property type="entry name" value="Carbamoyl-phosphate synthase large chain"/>
    <property type="match status" value="1"/>
</dbReference>
<dbReference type="Gene3D" id="3.30.470.20">
    <property type="entry name" value="ATP-grasp fold, B domain"/>
    <property type="match status" value="2"/>
</dbReference>
<evidence type="ECO:0000256" key="2">
    <source>
        <dbReference type="ARBA" id="ARBA00004812"/>
    </source>
</evidence>
<evidence type="ECO:0000256" key="38">
    <source>
        <dbReference type="SAM" id="MobiDB-lite"/>
    </source>
</evidence>
<evidence type="ECO:0000256" key="35">
    <source>
        <dbReference type="ARBA" id="ARBA00058513"/>
    </source>
</evidence>
<evidence type="ECO:0000256" key="9">
    <source>
        <dbReference type="ARBA" id="ARBA00012918"/>
    </source>
</evidence>
<dbReference type="InterPro" id="IPR036914">
    <property type="entry name" value="MGS-like_dom_sf"/>
</dbReference>
<dbReference type="PROSITE" id="PS50975">
    <property type="entry name" value="ATP_GRASP"/>
    <property type="match status" value="2"/>
</dbReference>
<dbReference type="FunFam" id="3.50.30.20:FF:000002">
    <property type="entry name" value="Carbamoyl-phosphate synthase 1, mitochondrial"/>
    <property type="match status" value="1"/>
</dbReference>
<dbReference type="Gene3D" id="3.40.50.1370">
    <property type="entry name" value="Aspartate/ornithine carbamoyltransferase"/>
    <property type="match status" value="2"/>
</dbReference>
<dbReference type="NCBIfam" id="TIGR01368">
    <property type="entry name" value="CPSaseIIsmall"/>
    <property type="match status" value="1"/>
</dbReference>
<feature type="region of interest" description="Disordered" evidence="38">
    <location>
        <begin position="1876"/>
        <end position="1902"/>
    </location>
</feature>
<evidence type="ECO:0000256" key="16">
    <source>
        <dbReference type="ARBA" id="ARBA00022801"/>
    </source>
</evidence>
<dbReference type="InterPro" id="IPR006275">
    <property type="entry name" value="CPSase_lsu"/>
</dbReference>
<dbReference type="InterPro" id="IPR036480">
    <property type="entry name" value="CarbP_synth_ssu_N_sf"/>
</dbReference>
<evidence type="ECO:0000256" key="3">
    <source>
        <dbReference type="ARBA" id="ARBA00004852"/>
    </source>
</evidence>
<dbReference type="SMART" id="SM01097">
    <property type="entry name" value="CPSase_sm_chain"/>
    <property type="match status" value="1"/>
</dbReference>
<evidence type="ECO:0000256" key="12">
    <source>
        <dbReference type="ARBA" id="ARBA00022679"/>
    </source>
</evidence>
<evidence type="ECO:0000256" key="29">
    <source>
        <dbReference type="ARBA" id="ARBA00044334"/>
    </source>
</evidence>
<keyword evidence="12" id="KW-0808">Transferase</keyword>
<keyword evidence="14" id="KW-0677">Repeat</keyword>
<dbReference type="InterPro" id="IPR016185">
    <property type="entry name" value="PreATP-grasp_dom_sf"/>
</dbReference>
<dbReference type="NCBIfam" id="NF009455">
    <property type="entry name" value="PRK12815.1"/>
    <property type="match status" value="1"/>
</dbReference>
<evidence type="ECO:0000256" key="20">
    <source>
        <dbReference type="ARBA" id="ARBA00023268"/>
    </source>
</evidence>
<dbReference type="NCBIfam" id="TIGR01369">
    <property type="entry name" value="CPSaseII_lrg"/>
    <property type="match status" value="1"/>
</dbReference>
<dbReference type="Pfam" id="PF02787">
    <property type="entry name" value="CPSase_L_D3"/>
    <property type="match status" value="1"/>
</dbReference>
<evidence type="ECO:0000256" key="11">
    <source>
        <dbReference type="ARBA" id="ARBA00022598"/>
    </source>
</evidence>
<comment type="cofactor">
    <cofactor evidence="1">
        <name>Zn(2+)</name>
        <dbReference type="ChEBI" id="CHEBI:29105"/>
    </cofactor>
</comment>
<dbReference type="GO" id="GO:0004151">
    <property type="term" value="F:dihydroorotase activity"/>
    <property type="evidence" value="ECO:0007669"/>
    <property type="project" value="UniProtKB-EC"/>
</dbReference>
<evidence type="ECO:0000256" key="33">
    <source>
        <dbReference type="ARBA" id="ARBA00048859"/>
    </source>
</evidence>
<dbReference type="Pfam" id="PF02786">
    <property type="entry name" value="CPSase_L_D2"/>
    <property type="match status" value="2"/>
</dbReference>
<comment type="similarity">
    <text evidence="21">In the 3rd section; belongs to the metallo-dependent hydrolases superfamily. DHOase family. CAD subfamily.</text>
</comment>
<keyword evidence="11" id="KW-0436">Ligase</keyword>
<evidence type="ECO:0000256" key="36">
    <source>
        <dbReference type="ARBA" id="ARBA00081752"/>
    </source>
</evidence>
<dbReference type="SUPFAM" id="SSF52021">
    <property type="entry name" value="Carbamoyl phosphate synthetase, small subunit N-terminal domain"/>
    <property type="match status" value="1"/>
</dbReference>
<evidence type="ECO:0000313" key="42">
    <source>
        <dbReference type="Proteomes" id="UP000565441"/>
    </source>
</evidence>
<dbReference type="InterPro" id="IPR006131">
    <property type="entry name" value="Asp_carbamoyltransf_Asp/Orn-bd"/>
</dbReference>
<evidence type="ECO:0000256" key="34">
    <source>
        <dbReference type="ARBA" id="ARBA00049534"/>
    </source>
</evidence>
<dbReference type="GO" id="GO:0046872">
    <property type="term" value="F:metal ion binding"/>
    <property type="evidence" value="ECO:0007669"/>
    <property type="project" value="UniProtKB-KW"/>
</dbReference>
<dbReference type="Pfam" id="PF02729">
    <property type="entry name" value="OTCace_N"/>
    <property type="match status" value="1"/>
</dbReference>
<dbReference type="PRINTS" id="PR00098">
    <property type="entry name" value="CPSASE"/>
</dbReference>
<evidence type="ECO:0000256" key="14">
    <source>
        <dbReference type="ARBA" id="ARBA00022737"/>
    </source>
</evidence>
<name>A0A8H5M049_9AGAR</name>
<evidence type="ECO:0000256" key="1">
    <source>
        <dbReference type="ARBA" id="ARBA00001947"/>
    </source>
</evidence>
<comment type="catalytic activity">
    <reaction evidence="32">
        <text>hydrogencarbonate + L-glutamine + 2 ATP + H2O = carbamoyl phosphate + L-glutamate + 2 ADP + phosphate + 2 H(+)</text>
        <dbReference type="Rhea" id="RHEA:18633"/>
        <dbReference type="ChEBI" id="CHEBI:15377"/>
        <dbReference type="ChEBI" id="CHEBI:15378"/>
        <dbReference type="ChEBI" id="CHEBI:17544"/>
        <dbReference type="ChEBI" id="CHEBI:29985"/>
        <dbReference type="ChEBI" id="CHEBI:30616"/>
        <dbReference type="ChEBI" id="CHEBI:43474"/>
        <dbReference type="ChEBI" id="CHEBI:58228"/>
        <dbReference type="ChEBI" id="CHEBI:58359"/>
        <dbReference type="ChEBI" id="CHEBI:456216"/>
        <dbReference type="EC" id="6.3.5.5"/>
    </reaction>
</comment>
<evidence type="ECO:0000256" key="23">
    <source>
        <dbReference type="ARBA" id="ARBA00043984"/>
    </source>
</evidence>
<dbReference type="GO" id="GO:0006541">
    <property type="term" value="P:glutamine metabolic process"/>
    <property type="evidence" value="ECO:0007669"/>
    <property type="project" value="InterPro"/>
</dbReference>
<dbReference type="InterPro" id="IPR017926">
    <property type="entry name" value="GATASE"/>
</dbReference>
<dbReference type="NCBIfam" id="NF002032">
    <property type="entry name" value="PRK00856.1"/>
    <property type="match status" value="1"/>
</dbReference>
<evidence type="ECO:0000256" key="18">
    <source>
        <dbReference type="ARBA" id="ARBA00022840"/>
    </source>
</evidence>
<dbReference type="PRINTS" id="PR00101">
    <property type="entry name" value="ATCASE"/>
</dbReference>
<evidence type="ECO:0000256" key="24">
    <source>
        <dbReference type="ARBA" id="ARBA00043998"/>
    </source>
</evidence>
<dbReference type="PANTHER" id="PTHR11405:SF5">
    <property type="entry name" value="CAD PROTEIN"/>
    <property type="match status" value="1"/>
</dbReference>
<dbReference type="Gene3D" id="3.40.50.880">
    <property type="match status" value="1"/>
</dbReference>
<comment type="catalytic activity">
    <reaction evidence="31">
        <text>(S)-dihydroorotate + H2O = N-carbamoyl-L-aspartate + H(+)</text>
        <dbReference type="Rhea" id="RHEA:24296"/>
        <dbReference type="ChEBI" id="CHEBI:15377"/>
        <dbReference type="ChEBI" id="CHEBI:15378"/>
        <dbReference type="ChEBI" id="CHEBI:30864"/>
        <dbReference type="ChEBI" id="CHEBI:32814"/>
        <dbReference type="EC" id="3.5.2.3"/>
    </reaction>
</comment>
<dbReference type="FunFam" id="3.40.50.1370:FF:000005">
    <property type="entry name" value="CAD protein-like isoform X1"/>
    <property type="match status" value="1"/>
</dbReference>
<dbReference type="GO" id="GO:0005951">
    <property type="term" value="C:carbamoyl-phosphate synthase complex"/>
    <property type="evidence" value="ECO:0007669"/>
    <property type="project" value="TreeGrafter"/>
</dbReference>
<keyword evidence="42" id="KW-1185">Reference proteome</keyword>
<dbReference type="SUPFAM" id="SSF48108">
    <property type="entry name" value="Carbamoyl phosphate synthetase, large subunit connection domain"/>
    <property type="match status" value="1"/>
</dbReference>
<comment type="catalytic activity">
    <reaction evidence="34">
        <text>L-glutamine + H2O = L-glutamate + NH4(+)</text>
        <dbReference type="Rhea" id="RHEA:15889"/>
        <dbReference type="ChEBI" id="CHEBI:15377"/>
        <dbReference type="ChEBI" id="CHEBI:28938"/>
        <dbReference type="ChEBI" id="CHEBI:29985"/>
        <dbReference type="ChEBI" id="CHEBI:58359"/>
        <dbReference type="EC" id="3.5.1.2"/>
    </reaction>
</comment>
<evidence type="ECO:0000256" key="22">
    <source>
        <dbReference type="ARBA" id="ARBA00043979"/>
    </source>
</evidence>
<dbReference type="Gene3D" id="3.50.30.20">
    <property type="entry name" value="Carbamoyl-phosphate synthase small subunit, N-terminal domain"/>
    <property type="match status" value="1"/>
</dbReference>
<dbReference type="NCBIfam" id="TIGR00670">
    <property type="entry name" value="asp_carb_tr"/>
    <property type="match status" value="1"/>
</dbReference>
<comment type="subunit">
    <text evidence="6">Homohexamer.</text>
</comment>
<dbReference type="InterPro" id="IPR036897">
    <property type="entry name" value="CarbamoylP_synth_lsu_oligo_sf"/>
</dbReference>
<dbReference type="Pfam" id="PF02142">
    <property type="entry name" value="MGS"/>
    <property type="match status" value="1"/>
</dbReference>
<evidence type="ECO:0000256" key="31">
    <source>
        <dbReference type="ARBA" id="ARBA00048492"/>
    </source>
</evidence>
<keyword evidence="15 37" id="KW-0547">Nucleotide-binding</keyword>
<keyword evidence="17" id="KW-0862">Zinc</keyword>
<dbReference type="InterPro" id="IPR006274">
    <property type="entry name" value="CarbamoylP_synth_ssu"/>
</dbReference>
<dbReference type="FunFam" id="3.40.50.1370:FF:000002">
    <property type="entry name" value="Aspartate carbamoyltransferase 2"/>
    <property type="match status" value="1"/>
</dbReference>
<evidence type="ECO:0000256" key="21">
    <source>
        <dbReference type="ARBA" id="ARBA00043968"/>
    </source>
</evidence>
<accession>A0A8H5M049</accession>
<dbReference type="InterPro" id="IPR005483">
    <property type="entry name" value="CPSase_dom"/>
</dbReference>
<dbReference type="InterPro" id="IPR006132">
    <property type="entry name" value="Asp/Orn_carbamoyltranf_P-bd"/>
</dbReference>
<dbReference type="Gene3D" id="3.40.50.1380">
    <property type="entry name" value="Methylglyoxal synthase-like domain"/>
    <property type="match status" value="1"/>
</dbReference>
<gene>
    <name evidence="41" type="ORF">D9615_008252</name>
</gene>
<dbReference type="NCBIfam" id="NF003671">
    <property type="entry name" value="PRK05294.1"/>
    <property type="match status" value="1"/>
</dbReference>
<dbReference type="SUPFAM" id="SSF52335">
    <property type="entry name" value="Methylglyoxal synthase-like"/>
    <property type="match status" value="1"/>
</dbReference>
<dbReference type="InterPro" id="IPR002474">
    <property type="entry name" value="CarbamoylP_synth_ssu_N"/>
</dbReference>
<keyword evidence="13" id="KW-0479">Metal-binding</keyword>
<feature type="domain" description="ATP-grasp" evidence="39">
    <location>
        <begin position="1131"/>
        <end position="1322"/>
    </location>
</feature>
<comment type="similarity">
    <text evidence="24">In the 2nd section; belongs to the CarB family.</text>
</comment>
<dbReference type="SUPFAM" id="SSF51556">
    <property type="entry name" value="Metallo-dependent hydrolases"/>
    <property type="match status" value="1"/>
</dbReference>
<dbReference type="Pfam" id="PF00117">
    <property type="entry name" value="GATase"/>
    <property type="match status" value="1"/>
</dbReference>
<dbReference type="EMBL" id="JAACJP010000031">
    <property type="protein sequence ID" value="KAF5375922.1"/>
    <property type="molecule type" value="Genomic_DNA"/>
</dbReference>
<evidence type="ECO:0000256" key="8">
    <source>
        <dbReference type="ARBA" id="ARBA00012860"/>
    </source>
</evidence>
<comment type="catalytic activity">
    <reaction evidence="33">
        <text>carbamoyl phosphate + L-aspartate = N-carbamoyl-L-aspartate + phosphate + H(+)</text>
        <dbReference type="Rhea" id="RHEA:20013"/>
        <dbReference type="ChEBI" id="CHEBI:15378"/>
        <dbReference type="ChEBI" id="CHEBI:29991"/>
        <dbReference type="ChEBI" id="CHEBI:32814"/>
        <dbReference type="ChEBI" id="CHEBI:43474"/>
        <dbReference type="ChEBI" id="CHEBI:58228"/>
        <dbReference type="EC" id="2.1.3.2"/>
    </reaction>
</comment>
<dbReference type="Gene3D" id="1.10.1030.10">
    <property type="entry name" value="Carbamoyl-phosphate synthetase, large subunit oligomerisation domain"/>
    <property type="match status" value="1"/>
</dbReference>
<dbReference type="InterPro" id="IPR029062">
    <property type="entry name" value="Class_I_gatase-like"/>
</dbReference>
<evidence type="ECO:0000256" key="7">
    <source>
        <dbReference type="ARBA" id="ARBA00012738"/>
    </source>
</evidence>
<evidence type="ECO:0000256" key="28">
    <source>
        <dbReference type="ARBA" id="ARBA00044318"/>
    </source>
</evidence>
<evidence type="ECO:0000256" key="37">
    <source>
        <dbReference type="PROSITE-ProRule" id="PRU00409"/>
    </source>
</evidence>
<dbReference type="InterPro" id="IPR011607">
    <property type="entry name" value="MGS-like_dom"/>
</dbReference>
<dbReference type="GO" id="GO:0006207">
    <property type="term" value="P:'de novo' pyrimidine nucleobase biosynthetic process"/>
    <property type="evidence" value="ECO:0007669"/>
    <property type="project" value="InterPro"/>
</dbReference>
<dbReference type="EC" id="6.3.5.5" evidence="7"/>
<dbReference type="FunFam" id="3.20.20.140:FF:000036">
    <property type="entry name" value="Carbamoyl-phosphate synthase large chain"/>
    <property type="match status" value="1"/>
</dbReference>
<evidence type="ECO:0000256" key="26">
    <source>
        <dbReference type="ARBA" id="ARBA00044063"/>
    </source>
</evidence>
<dbReference type="PROSITE" id="PS00867">
    <property type="entry name" value="CPSASE_2"/>
    <property type="match status" value="2"/>
</dbReference>
<comment type="catalytic activity">
    <reaction evidence="30">
        <text>hydrogencarbonate + NH4(+) + 2 ATP = carbamoyl phosphate + 2 ADP + phosphate + 2 H(+)</text>
        <dbReference type="Rhea" id="RHEA:18029"/>
        <dbReference type="ChEBI" id="CHEBI:15378"/>
        <dbReference type="ChEBI" id="CHEBI:17544"/>
        <dbReference type="ChEBI" id="CHEBI:28938"/>
        <dbReference type="ChEBI" id="CHEBI:30616"/>
        <dbReference type="ChEBI" id="CHEBI:43474"/>
        <dbReference type="ChEBI" id="CHEBI:58228"/>
        <dbReference type="ChEBI" id="CHEBI:456216"/>
        <dbReference type="EC" id="6.3.4.16"/>
    </reaction>
</comment>
<keyword evidence="16" id="KW-0378">Hydrolase</keyword>
<comment type="pathway">
    <text evidence="5">Amino-acid biosynthesis; L-arginine biosynthesis; carbamoyl phosphate from bicarbonate: step 1/1.</text>
</comment>
<dbReference type="Gene3D" id="3.40.50.20">
    <property type="match status" value="2"/>
</dbReference>
<protein>
    <recommendedName>
        <fullName evidence="28">Ammonium-dependent carbamoyl phosphate synthetase</fullName>
        <ecNumber evidence="10">2.1.3.2</ecNumber>
        <ecNumber evidence="9">3.5.1.2</ecNumber>
        <ecNumber evidence="8">3.5.2.3</ecNumber>
        <ecNumber evidence="26">6.3.4.16</ecNumber>
        <ecNumber evidence="7">6.3.5.5</ecNumber>
    </recommendedName>
    <alternativeName>
        <fullName evidence="27">Arginine-specific carbamoyl phosphate synthetase, ammonia chain</fullName>
    </alternativeName>
    <alternativeName>
        <fullName evidence="29">Glutamine-dependent carbamoyl phosphate synthetase</fullName>
    </alternativeName>
    <alternativeName>
        <fullName evidence="36">Pyrimidine-specific carbamoyl phosphate synthase-aspartate carbamoyl transferase</fullName>
    </alternativeName>
</protein>
<dbReference type="FunFam" id="1.10.1030.10:FF:000001">
    <property type="entry name" value="Carbamoyl-phosphate synthase large chain"/>
    <property type="match status" value="1"/>
</dbReference>
<dbReference type="HAMAP" id="MF_00001">
    <property type="entry name" value="Asp_carb_tr"/>
    <property type="match status" value="1"/>
</dbReference>
<evidence type="ECO:0000256" key="19">
    <source>
        <dbReference type="ARBA" id="ARBA00022975"/>
    </source>
</evidence>
<dbReference type="PROSITE" id="PS51273">
    <property type="entry name" value="GATASE_TYPE_1"/>
    <property type="match status" value="1"/>
</dbReference>
<dbReference type="PROSITE" id="PS00866">
    <property type="entry name" value="CPSASE_1"/>
    <property type="match status" value="2"/>
</dbReference>
<dbReference type="PRINTS" id="PR00099">
    <property type="entry name" value="CPSGATASE"/>
</dbReference>
<dbReference type="GO" id="GO:0004359">
    <property type="term" value="F:glutaminase activity"/>
    <property type="evidence" value="ECO:0007669"/>
    <property type="project" value="UniProtKB-EC"/>
</dbReference>
<evidence type="ECO:0000313" key="41">
    <source>
        <dbReference type="EMBL" id="KAF5375922.1"/>
    </source>
</evidence>
<dbReference type="UniPathway" id="UPA00070">
    <property type="reaction ID" value="UER00115"/>
</dbReference>
<dbReference type="OrthoDB" id="1924069at2759"/>
<dbReference type="Pfam" id="PF00988">
    <property type="entry name" value="CPSase_sm_chain"/>
    <property type="match status" value="1"/>
</dbReference>
<evidence type="ECO:0000259" key="40">
    <source>
        <dbReference type="PROSITE" id="PS51855"/>
    </source>
</evidence>
<dbReference type="PANTHER" id="PTHR11405">
    <property type="entry name" value="CARBAMOYLTRANSFERASE FAMILY MEMBER"/>
    <property type="match status" value="1"/>
</dbReference>
<comment type="caution">
    <text evidence="41">The sequence shown here is derived from an EMBL/GenBank/DDBJ whole genome shotgun (WGS) entry which is preliminary data.</text>
</comment>